<organism evidence="1 2">
    <name type="scientific">Nocardioides aquaticus</name>
    <dbReference type="NCBI Taxonomy" id="160826"/>
    <lineage>
        <taxon>Bacteria</taxon>
        <taxon>Bacillati</taxon>
        <taxon>Actinomycetota</taxon>
        <taxon>Actinomycetes</taxon>
        <taxon>Propionibacteriales</taxon>
        <taxon>Nocardioidaceae</taxon>
        <taxon>Nocardioides</taxon>
    </lineage>
</organism>
<evidence type="ECO:0000313" key="2">
    <source>
        <dbReference type="Proteomes" id="UP000679307"/>
    </source>
</evidence>
<dbReference type="Gene3D" id="3.80.10.10">
    <property type="entry name" value="Ribonuclease Inhibitor"/>
    <property type="match status" value="1"/>
</dbReference>
<gene>
    <name evidence="1" type="ORF">ENKNEFLB_00465</name>
</gene>
<dbReference type="InterPro" id="IPR032675">
    <property type="entry name" value="LRR_dom_sf"/>
</dbReference>
<protein>
    <recommendedName>
        <fullName evidence="3">Leucine-rich repeat domain-containing protein</fullName>
    </recommendedName>
</protein>
<accession>A0ABX8EHF1</accession>
<dbReference type="SUPFAM" id="SSF52047">
    <property type="entry name" value="RNI-like"/>
    <property type="match status" value="1"/>
</dbReference>
<reference evidence="1 2" key="1">
    <citation type="submission" date="2021-05" db="EMBL/GenBank/DDBJ databases">
        <title>Complete genome of Nocardioides aquaticus KCTC 9944T isolated from meromictic and hypersaline Ekho Lake, Antarctica.</title>
        <authorList>
            <person name="Hwang K."/>
            <person name="Kim K.M."/>
            <person name="Choe H."/>
        </authorList>
    </citation>
    <scope>NUCLEOTIDE SEQUENCE [LARGE SCALE GENOMIC DNA]</scope>
    <source>
        <strain evidence="1 2">KCTC 9944</strain>
    </source>
</reference>
<dbReference type="Proteomes" id="UP000679307">
    <property type="component" value="Chromosome"/>
</dbReference>
<name>A0ABX8EHF1_9ACTN</name>
<dbReference type="EMBL" id="CP075371">
    <property type="protein sequence ID" value="QVT78093.1"/>
    <property type="molecule type" value="Genomic_DNA"/>
</dbReference>
<proteinExistence type="predicted"/>
<evidence type="ECO:0000313" key="1">
    <source>
        <dbReference type="EMBL" id="QVT78093.1"/>
    </source>
</evidence>
<evidence type="ECO:0008006" key="3">
    <source>
        <dbReference type="Google" id="ProtNLM"/>
    </source>
</evidence>
<keyword evidence="2" id="KW-1185">Reference proteome</keyword>
<dbReference type="RefSeq" id="WP_214057725.1">
    <property type="nucleotide sequence ID" value="NZ_BAAAHS010000037.1"/>
</dbReference>
<sequence length="297" mass="31689">MTSGFSEGELGGVVEVVLQGRWTPAAAEPFTSGRAQRLVVNHALGADEPDLGFLEGLPVRELVVLDRRVRSLKPVEALGANLSKLSVTTHPSAVLDLGRLPGLLELAAEWSQVRGSWASASASGLLRAALRGYTAADLIPLGAAPGLVQVDLKDRPRLESLRGASALPALRRLAVVGAAALTDIDDLRTLGRLEELELEACRGVGALDAVADCRALTRFNASDCGDVASLRPLRDLARLRHLRLYGTTRVLDGDLSVLADLPVLEDLRMRSRREYRPSVAEIQALRPRVSPGAGPDE</sequence>